<evidence type="ECO:0000313" key="2">
    <source>
        <dbReference type="Proteomes" id="UP000594404"/>
    </source>
</evidence>
<dbReference type="Proteomes" id="UP000594404">
    <property type="component" value="Chromosome"/>
</dbReference>
<name>A0A7S9RG36_9BACT</name>
<dbReference type="AlphaFoldDB" id="A0A7S9RG36"/>
<protein>
    <submittedName>
        <fullName evidence="1">Uncharacterized protein</fullName>
    </submittedName>
</protein>
<gene>
    <name evidence="1" type="ORF">CVT01_01025</name>
</gene>
<evidence type="ECO:0000313" key="1">
    <source>
        <dbReference type="EMBL" id="QPH91166.1"/>
    </source>
</evidence>
<proteinExistence type="predicted"/>
<sequence>MTTNIYVKILNEDMPVWRPVKAVYLKENIFKIVDKTDFEKLDEILEFGLNDTVVCKNSNGNFYAVKLYS</sequence>
<dbReference type="EMBL" id="CP049266">
    <property type="protein sequence ID" value="QPH91166.1"/>
    <property type="molecule type" value="Genomic_DNA"/>
</dbReference>
<organism evidence="1 2">
    <name type="scientific">Campylobacter concisus</name>
    <dbReference type="NCBI Taxonomy" id="199"/>
    <lineage>
        <taxon>Bacteria</taxon>
        <taxon>Pseudomonadati</taxon>
        <taxon>Campylobacterota</taxon>
        <taxon>Epsilonproteobacteria</taxon>
        <taxon>Campylobacterales</taxon>
        <taxon>Campylobacteraceae</taxon>
        <taxon>Campylobacter</taxon>
    </lineage>
</organism>
<reference evidence="1 2" key="1">
    <citation type="journal article" date="2018" name="Emerg. Microbes Infect.">
        <title>Genomic analysis of oral Campylobacter concisus strains identified a potential bacterial molecular marker associated with active Crohn's disease.</title>
        <authorList>
            <person name="Liu F."/>
            <person name="Ma R."/>
            <person name="Tay C.Y.A."/>
            <person name="Octavia S."/>
            <person name="Lan R."/>
            <person name="Chung H.K.L."/>
            <person name="Riordan S.M."/>
            <person name="Grimm M.C."/>
            <person name="Leong R.W."/>
            <person name="Tanaka M.M."/>
            <person name="Connor S."/>
            <person name="Zhang L."/>
        </authorList>
    </citation>
    <scope>NUCLEOTIDE SEQUENCE [LARGE SCALE GENOMIC DNA]</scope>
    <source>
        <strain evidence="1 2">P1CDO3</strain>
    </source>
</reference>
<dbReference type="RefSeq" id="WP_196377371.1">
    <property type="nucleotide sequence ID" value="NZ_CP049266.1"/>
</dbReference>
<accession>A0A7S9RG36</accession>